<proteinExistence type="predicted"/>
<evidence type="ECO:0000256" key="1">
    <source>
        <dbReference type="SAM" id="MobiDB-lite"/>
    </source>
</evidence>
<dbReference type="RefSeq" id="XP_024872253.1">
    <property type="nucleotide sequence ID" value="XM_025016485.1"/>
</dbReference>
<accession>A0A6J1PSI4</accession>
<dbReference type="AlphaFoldDB" id="A0A6J1PSI4"/>
<name>A0A6J1PSI4_9HYME</name>
<reference evidence="3" key="1">
    <citation type="submission" date="2025-08" db="UniProtKB">
        <authorList>
            <consortium name="RefSeq"/>
        </authorList>
    </citation>
    <scope>IDENTIFICATION</scope>
    <source>
        <tissue evidence="3">Whole body</tissue>
    </source>
</reference>
<gene>
    <name evidence="3" type="primary">LOC112454858</name>
</gene>
<evidence type="ECO:0000313" key="2">
    <source>
        <dbReference type="Proteomes" id="UP000504618"/>
    </source>
</evidence>
<organism evidence="2 3">
    <name type="scientific">Temnothorax curvispinosus</name>
    <dbReference type="NCBI Taxonomy" id="300111"/>
    <lineage>
        <taxon>Eukaryota</taxon>
        <taxon>Metazoa</taxon>
        <taxon>Ecdysozoa</taxon>
        <taxon>Arthropoda</taxon>
        <taxon>Hexapoda</taxon>
        <taxon>Insecta</taxon>
        <taxon>Pterygota</taxon>
        <taxon>Neoptera</taxon>
        <taxon>Endopterygota</taxon>
        <taxon>Hymenoptera</taxon>
        <taxon>Apocrita</taxon>
        <taxon>Aculeata</taxon>
        <taxon>Formicoidea</taxon>
        <taxon>Formicidae</taxon>
        <taxon>Myrmicinae</taxon>
        <taxon>Temnothorax</taxon>
    </lineage>
</organism>
<keyword evidence="2" id="KW-1185">Reference proteome</keyword>
<feature type="region of interest" description="Disordered" evidence="1">
    <location>
        <begin position="1"/>
        <end position="20"/>
    </location>
</feature>
<dbReference type="Proteomes" id="UP000504618">
    <property type="component" value="Unplaced"/>
</dbReference>
<sequence length="121" mass="14128">MKKRNRGKENASKEELSIQDGDHDLPRLRLLASRNSPGLSFLSFPPTLGLFVVQSRNSRDPWESTWESDSMGPIVFSTDISRRQRGVRELENIIKSHRKKKDEKRYEEETVIQRKLDMISD</sequence>
<feature type="compositionally biased region" description="Basic and acidic residues" evidence="1">
    <location>
        <begin position="7"/>
        <end position="20"/>
    </location>
</feature>
<evidence type="ECO:0000313" key="3">
    <source>
        <dbReference type="RefSeq" id="XP_024872253.1"/>
    </source>
</evidence>
<protein>
    <submittedName>
        <fullName evidence="3">Uncharacterized protein LOC112454858</fullName>
    </submittedName>
</protein>
<dbReference type="GeneID" id="112454858"/>